<accession>A0A6C0F7L7</accession>
<feature type="region of interest" description="Disordered" evidence="2">
    <location>
        <begin position="1"/>
        <end position="51"/>
    </location>
</feature>
<feature type="compositionally biased region" description="Low complexity" evidence="2">
    <location>
        <begin position="882"/>
        <end position="902"/>
    </location>
</feature>
<keyword evidence="1" id="KW-0175">Coiled coil</keyword>
<dbReference type="EMBL" id="MN738786">
    <property type="protein sequence ID" value="QHT36851.1"/>
    <property type="molecule type" value="Genomic_DNA"/>
</dbReference>
<evidence type="ECO:0000256" key="1">
    <source>
        <dbReference type="SAM" id="Coils"/>
    </source>
</evidence>
<feature type="compositionally biased region" description="Basic residues" evidence="2">
    <location>
        <begin position="1131"/>
        <end position="1153"/>
    </location>
</feature>
<protein>
    <submittedName>
        <fullName evidence="3">Uncharacterized protein</fullName>
    </submittedName>
</protein>
<name>A0A6C0F7L7_9ZZZZ</name>
<feature type="coiled-coil region" evidence="1">
    <location>
        <begin position="927"/>
        <end position="1112"/>
    </location>
</feature>
<organism evidence="3">
    <name type="scientific">viral metagenome</name>
    <dbReference type="NCBI Taxonomy" id="1070528"/>
    <lineage>
        <taxon>unclassified sequences</taxon>
        <taxon>metagenomes</taxon>
        <taxon>organismal metagenomes</taxon>
    </lineage>
</organism>
<feature type="region of interest" description="Disordered" evidence="2">
    <location>
        <begin position="1112"/>
        <end position="1162"/>
    </location>
</feature>
<feature type="compositionally biased region" description="Polar residues" evidence="2">
    <location>
        <begin position="30"/>
        <end position="43"/>
    </location>
</feature>
<dbReference type="AlphaFoldDB" id="A0A6C0F7L7"/>
<feature type="region of interest" description="Disordered" evidence="2">
    <location>
        <begin position="60"/>
        <end position="79"/>
    </location>
</feature>
<feature type="region of interest" description="Disordered" evidence="2">
    <location>
        <begin position="877"/>
        <end position="914"/>
    </location>
</feature>
<sequence length="1162" mass="135140">MYGINQPTQQRYGGANVALPQGYSPAYPSANPSGYPSANPSKDTTPESEEAIKRLKSQVERNEGVNREPEGYSRDRHLKSEPEFNSFEFRRKYVTYEEKERAVNRLMDTFESQKTEYNKERQILCDNIVQFVANYQQFVEWSDTNLQFRRIQGRDEYALDPCPQYPLMIRQNEPLTKERVTRFKKKLVDSLAMDSRELEKALGQVSRYTLKDFKKDLLKLSVGGDVVDLATGAIRSMSSLQGSTLSELTRAGAKGAFKVATDTECSDGQFVYVNGEKICIPFRVTFDEDEMNSCLDKMIMSTNAEKEKESYDKYVSLLASKSYDDSYNPNIQRIIKLYTSQLDNLYQSYISAVKDAFQNTISISSNSNPGLSPDRSPTPVVDKSYQCDDSMIPVMTEIYLDFEGIDETDVQYSSKKRDQLTQEIYGNLNSQNSTRNKVVTDFVVTKRFLGLDEDAHCALVQRVLASLGLKYNKSYIKGRTNQLDCQNLCRDDEDTQLQLETNNDGNEAPLPFSCIATYNCIRDRYLKIYESLRPIQSYTNKKYREIVQKYSQEKSRILSSTPAVKGLRELKPENSQFVDIMKIMGSSEQCQMMFYGNDSKLFPVTNNFVPKELSKVLKKNRQMRPDVIPIWYPFIDYQKLNAELVEINMSEYKIKYDTSWMNYAACVLPFYRMSSELDGDTNFRYMGRTDKPLDASDETVVPDSDSDSFWVQPKNIPNLFFWHMFHKHRINQLSSTHGELQKSIIKNFLSLLEIIRILDEERIKKPGYGTESLPPKLKRFADIAMKNIFQPLKIGLSDLFQRTEDAETPVLRCLQKVNLQNYMGGLRDLKYSSVKSFASLEDSSLRAIVEQKLNLTEENKIKLAKAVECLQEYLQSTQNNMPDSSSEDTSSTPSETPPSLDTPDTKEPLSPEQVNLQTKLDHEIRKEQTLESEIKKDETEITHLEKEKQELSEVSKQAVDKLKSEIDDLTRKISVMRQRNKRMSRSINKRTKKWVTDFDFARETVLQQREEYKTQLEILQRQKANKEQQMKLMKILILELEKKREIDRKRQETKMQQMQRQMQKITEEMQEIHNNETQQRLTQIADQNKQQLSDIQQKLESLQNENTMLKFQNTNSSQPTQPIPLFYSRSEKKKTRKKKHRRNRNKTPKRKKPEKSFLDIFV</sequence>
<evidence type="ECO:0000313" key="3">
    <source>
        <dbReference type="EMBL" id="QHT36851.1"/>
    </source>
</evidence>
<reference evidence="3" key="1">
    <citation type="journal article" date="2020" name="Nature">
        <title>Giant virus diversity and host interactions through global metagenomics.</title>
        <authorList>
            <person name="Schulz F."/>
            <person name="Roux S."/>
            <person name="Paez-Espino D."/>
            <person name="Jungbluth S."/>
            <person name="Walsh D.A."/>
            <person name="Denef V.J."/>
            <person name="McMahon K.D."/>
            <person name="Konstantinidis K.T."/>
            <person name="Eloe-Fadrosh E.A."/>
            <person name="Kyrpides N.C."/>
            <person name="Woyke T."/>
        </authorList>
    </citation>
    <scope>NUCLEOTIDE SEQUENCE</scope>
    <source>
        <strain evidence="3">GVMAG-S-ERX555967-130</strain>
    </source>
</reference>
<proteinExistence type="predicted"/>
<feature type="compositionally biased region" description="Polar residues" evidence="2">
    <location>
        <begin position="1"/>
        <end position="11"/>
    </location>
</feature>
<evidence type="ECO:0000256" key="2">
    <source>
        <dbReference type="SAM" id="MobiDB-lite"/>
    </source>
</evidence>